<evidence type="ECO:0000259" key="3">
    <source>
        <dbReference type="PROSITE" id="PS51272"/>
    </source>
</evidence>
<sequence>MMRYPFSKKAIASVLAATVALSPILTTGMTLQPLQVEAATSDNSSVDSLISYLDSIYAQVADKEALKVVKAELAKQDWNAYAEQIASKPVAHPTENKQLLASIMELFANTTVLDLTGKLETFKTAQKDNVTTVFGSDVTVDMLLTYIAMVETNYLNSLIGLDVSKISETTVYLKFVDAVFMTENTSAANKLVGTKFFGLVDSFQVLHVLQKVSKETDPNGVARNELISALNKLQSPTDPGTLPVTPPEHTTEPIGLTEIVKETAPNGKNIVVTKILDTKVNELLNLITPTNQILPINLEIPTAGETVKALIPGKFFTEAAKKNPNTIIEIKAEGASYKLPISQIKVEDLAAKLGVSATNLQITVSVNTVERPEIQKGIKVLSKVVEFTVEAVSGNKKESIHTFTEYVARTIVGERMFDSNKSTAVKINANGSVSSVPTLFDNKTATLHSLTNSTYTVVENNFTFPDVDNKKNWAEDYIETLANKLIINGKPNGSFAPSEEMTRAQFTVLLVKALALPGEKYEQKFKDVKASDWFNLNGELAAAIKYGIIAGKPDGSFAPNEKVTRAQAAIMFNRAMKLGFIKYDMTKLDKTKRITDFLDVAKMNQESKLAIEAIYQAGIINGKPDSTFDPGGKTRRDQMAKMLAEFLISAKLMNEIK</sequence>
<evidence type="ECO:0000256" key="2">
    <source>
        <dbReference type="SAM" id="SignalP"/>
    </source>
</evidence>
<dbReference type="InterPro" id="IPR051465">
    <property type="entry name" value="Cell_Envelope_Struct_Comp"/>
</dbReference>
<feature type="domain" description="SLH" evidence="3">
    <location>
        <begin position="461"/>
        <end position="524"/>
    </location>
</feature>
<proteinExistence type="predicted"/>
<protein>
    <recommendedName>
        <fullName evidence="3">SLH domain-containing protein</fullName>
    </recommendedName>
</protein>
<feature type="chain" id="PRO_5039488769" description="SLH domain-containing protein" evidence="2">
    <location>
        <begin position="28"/>
        <end position="657"/>
    </location>
</feature>
<feature type="domain" description="SLH" evidence="3">
    <location>
        <begin position="525"/>
        <end position="586"/>
    </location>
</feature>
<accession>A0A9C7G609</accession>
<dbReference type="PANTHER" id="PTHR43308:SF5">
    <property type="entry name" value="S-LAYER PROTEIN _ PEPTIDOGLYCAN ENDO-BETA-N-ACETYLGLUCOSAMINIDASE"/>
    <property type="match status" value="1"/>
</dbReference>
<dbReference type="Pfam" id="PF00395">
    <property type="entry name" value="SLH"/>
    <property type="match status" value="3"/>
</dbReference>
<evidence type="ECO:0000313" key="5">
    <source>
        <dbReference type="Proteomes" id="UP000789845"/>
    </source>
</evidence>
<keyword evidence="5" id="KW-1185">Reference proteome</keyword>
<dbReference type="PANTHER" id="PTHR43308">
    <property type="entry name" value="OUTER MEMBRANE PROTEIN ALPHA-RELATED"/>
    <property type="match status" value="1"/>
</dbReference>
<feature type="domain" description="SLH" evidence="3">
    <location>
        <begin position="594"/>
        <end position="657"/>
    </location>
</feature>
<name>A0A9C7G609_9BACI</name>
<organism evidence="4 5">
    <name type="scientific">Pseudoneobacillus rhizosphaerae</name>
    <dbReference type="NCBI Taxonomy" id="2880968"/>
    <lineage>
        <taxon>Bacteria</taxon>
        <taxon>Bacillati</taxon>
        <taxon>Bacillota</taxon>
        <taxon>Bacilli</taxon>
        <taxon>Bacillales</taxon>
        <taxon>Bacillaceae</taxon>
        <taxon>Pseudoneobacillus</taxon>
    </lineage>
</organism>
<dbReference type="AlphaFoldDB" id="A0A9C7G609"/>
<dbReference type="InterPro" id="IPR001119">
    <property type="entry name" value="SLH_dom"/>
</dbReference>
<reference evidence="4" key="1">
    <citation type="submission" date="2021-10" db="EMBL/GenBank/DDBJ databases">
        <authorList>
            <person name="Criscuolo A."/>
        </authorList>
    </citation>
    <scope>NUCLEOTIDE SEQUENCE</scope>
    <source>
        <strain evidence="4">CIP111885</strain>
    </source>
</reference>
<dbReference type="EMBL" id="CAKJTG010000002">
    <property type="protein sequence ID" value="CAG9606606.1"/>
    <property type="molecule type" value="Genomic_DNA"/>
</dbReference>
<gene>
    <name evidence="4" type="ORF">NEOCIP111885_00294</name>
</gene>
<keyword evidence="1 2" id="KW-0732">Signal</keyword>
<comment type="caution">
    <text evidence="4">The sequence shown here is derived from an EMBL/GenBank/DDBJ whole genome shotgun (WGS) entry which is preliminary data.</text>
</comment>
<dbReference type="PROSITE" id="PS51272">
    <property type="entry name" value="SLH"/>
    <property type="match status" value="3"/>
</dbReference>
<feature type="signal peptide" evidence="2">
    <location>
        <begin position="1"/>
        <end position="27"/>
    </location>
</feature>
<evidence type="ECO:0000313" key="4">
    <source>
        <dbReference type="EMBL" id="CAG9606606.1"/>
    </source>
</evidence>
<dbReference type="Proteomes" id="UP000789845">
    <property type="component" value="Unassembled WGS sequence"/>
</dbReference>
<evidence type="ECO:0000256" key="1">
    <source>
        <dbReference type="ARBA" id="ARBA00022729"/>
    </source>
</evidence>